<sequence length="110" mass="12473">MPNDAAFRTAMVLLAAIVLVIGLYTHSVNKMLATYLLGMFGITGVLLPDWEFFDRPFSQWNSPVVSVDNHAIGTNSATSPTRFRIYPVRLVVYTTVYGFGLYKWWMFISN</sequence>
<reference evidence="1 2" key="1">
    <citation type="journal article" date="2021" name="Hortic Res">
        <title>High-quality reference genome and annotation aids understanding of berry development for evergreen blueberry (Vaccinium darrowii).</title>
        <authorList>
            <person name="Yu J."/>
            <person name="Hulse-Kemp A.M."/>
            <person name="Babiker E."/>
            <person name="Staton M."/>
        </authorList>
    </citation>
    <scope>NUCLEOTIDE SEQUENCE [LARGE SCALE GENOMIC DNA]</scope>
    <source>
        <strain evidence="2">cv. NJ 8807/NJ 8810</strain>
        <tissue evidence="1">Young leaf</tissue>
    </source>
</reference>
<comment type="caution">
    <text evidence="1">The sequence shown here is derived from an EMBL/GenBank/DDBJ whole genome shotgun (WGS) entry which is preliminary data.</text>
</comment>
<dbReference type="EMBL" id="CM037157">
    <property type="protein sequence ID" value="KAH7849445.1"/>
    <property type="molecule type" value="Genomic_DNA"/>
</dbReference>
<protein>
    <submittedName>
        <fullName evidence="1">Uncharacterized protein</fullName>
    </submittedName>
</protein>
<proteinExistence type="predicted"/>
<evidence type="ECO:0000313" key="2">
    <source>
        <dbReference type="Proteomes" id="UP000828048"/>
    </source>
</evidence>
<name>A0ACB7Y786_9ERIC</name>
<gene>
    <name evidence="1" type="ORF">Vadar_018023</name>
</gene>
<dbReference type="Proteomes" id="UP000828048">
    <property type="component" value="Chromosome 7"/>
</dbReference>
<organism evidence="1 2">
    <name type="scientific">Vaccinium darrowii</name>
    <dbReference type="NCBI Taxonomy" id="229202"/>
    <lineage>
        <taxon>Eukaryota</taxon>
        <taxon>Viridiplantae</taxon>
        <taxon>Streptophyta</taxon>
        <taxon>Embryophyta</taxon>
        <taxon>Tracheophyta</taxon>
        <taxon>Spermatophyta</taxon>
        <taxon>Magnoliopsida</taxon>
        <taxon>eudicotyledons</taxon>
        <taxon>Gunneridae</taxon>
        <taxon>Pentapetalae</taxon>
        <taxon>asterids</taxon>
        <taxon>Ericales</taxon>
        <taxon>Ericaceae</taxon>
        <taxon>Vaccinioideae</taxon>
        <taxon>Vaccinieae</taxon>
        <taxon>Vaccinium</taxon>
    </lineage>
</organism>
<accession>A0ACB7Y786</accession>
<evidence type="ECO:0000313" key="1">
    <source>
        <dbReference type="EMBL" id="KAH7849445.1"/>
    </source>
</evidence>
<keyword evidence="2" id="KW-1185">Reference proteome</keyword>